<accession>A0A5D2KAZ3</accession>
<evidence type="ECO:0000313" key="2">
    <source>
        <dbReference type="Proteomes" id="UP000322667"/>
    </source>
</evidence>
<protein>
    <submittedName>
        <fullName evidence="1">Uncharacterized protein</fullName>
    </submittedName>
</protein>
<name>A0A5D2KAZ3_GOSTO</name>
<dbReference type="EMBL" id="CM017629">
    <property type="protein sequence ID" value="TYH63765.1"/>
    <property type="molecule type" value="Genomic_DNA"/>
</dbReference>
<proteinExistence type="predicted"/>
<dbReference type="Proteomes" id="UP000322667">
    <property type="component" value="Chromosome D07"/>
</dbReference>
<sequence>MTFFPNQFSPKSLSFFSNPFHFFPTFFPQISSPPRNPKLFPQIPSLFPNVCCIAVDSPLLHRRQQSSADHRLLLNRQTKLCIFAGFELCM</sequence>
<evidence type="ECO:0000313" key="1">
    <source>
        <dbReference type="EMBL" id="TYH63765.1"/>
    </source>
</evidence>
<dbReference type="AlphaFoldDB" id="A0A5D2KAZ3"/>
<organism evidence="1 2">
    <name type="scientific">Gossypium tomentosum</name>
    <name type="common">Hawaiian cotton</name>
    <name type="synonym">Gossypium sandvicense</name>
    <dbReference type="NCBI Taxonomy" id="34277"/>
    <lineage>
        <taxon>Eukaryota</taxon>
        <taxon>Viridiplantae</taxon>
        <taxon>Streptophyta</taxon>
        <taxon>Embryophyta</taxon>
        <taxon>Tracheophyta</taxon>
        <taxon>Spermatophyta</taxon>
        <taxon>Magnoliopsida</taxon>
        <taxon>eudicotyledons</taxon>
        <taxon>Gunneridae</taxon>
        <taxon>Pentapetalae</taxon>
        <taxon>rosids</taxon>
        <taxon>malvids</taxon>
        <taxon>Malvales</taxon>
        <taxon>Malvaceae</taxon>
        <taxon>Malvoideae</taxon>
        <taxon>Gossypium</taxon>
    </lineage>
</organism>
<reference evidence="1 2" key="1">
    <citation type="submission" date="2019-07" db="EMBL/GenBank/DDBJ databases">
        <title>WGS assembly of Gossypium tomentosum.</title>
        <authorList>
            <person name="Chen Z.J."/>
            <person name="Sreedasyam A."/>
            <person name="Ando A."/>
            <person name="Song Q."/>
            <person name="De L."/>
            <person name="Hulse-Kemp A."/>
            <person name="Ding M."/>
            <person name="Ye W."/>
            <person name="Kirkbride R."/>
            <person name="Jenkins J."/>
            <person name="Plott C."/>
            <person name="Lovell J."/>
            <person name="Lin Y.-M."/>
            <person name="Vaughn R."/>
            <person name="Liu B."/>
            <person name="Li W."/>
            <person name="Simpson S."/>
            <person name="Scheffler B."/>
            <person name="Saski C."/>
            <person name="Grover C."/>
            <person name="Hu G."/>
            <person name="Conover J."/>
            <person name="Carlson J."/>
            <person name="Shu S."/>
            <person name="Boston L."/>
            <person name="Williams M."/>
            <person name="Peterson D."/>
            <person name="Mcgee K."/>
            <person name="Jones D."/>
            <person name="Wendel J."/>
            <person name="Stelly D."/>
            <person name="Grimwood J."/>
            <person name="Schmutz J."/>
        </authorList>
    </citation>
    <scope>NUCLEOTIDE SEQUENCE [LARGE SCALE GENOMIC DNA]</scope>
    <source>
        <strain evidence="1">7179.01</strain>
    </source>
</reference>
<keyword evidence="2" id="KW-1185">Reference proteome</keyword>
<gene>
    <name evidence="1" type="ORF">ES332_D07G216700v1</name>
</gene>